<organism evidence="2 3">
    <name type="scientific">Paragonimus skrjabini miyazakii</name>
    <dbReference type="NCBI Taxonomy" id="59628"/>
    <lineage>
        <taxon>Eukaryota</taxon>
        <taxon>Metazoa</taxon>
        <taxon>Spiralia</taxon>
        <taxon>Lophotrochozoa</taxon>
        <taxon>Platyhelminthes</taxon>
        <taxon>Trematoda</taxon>
        <taxon>Digenea</taxon>
        <taxon>Plagiorchiida</taxon>
        <taxon>Troglotremata</taxon>
        <taxon>Troglotrematidae</taxon>
        <taxon>Paragonimus</taxon>
    </lineage>
</organism>
<evidence type="ECO:0000313" key="2">
    <source>
        <dbReference type="EMBL" id="KAF7262207.1"/>
    </source>
</evidence>
<keyword evidence="3" id="KW-1185">Reference proteome</keyword>
<name>A0A8S9ZCN0_9TREM</name>
<feature type="region of interest" description="Disordered" evidence="1">
    <location>
        <begin position="15"/>
        <end position="51"/>
    </location>
</feature>
<dbReference type="AlphaFoldDB" id="A0A8S9ZCN0"/>
<sequence length="94" mass="10919">MKYFSKHLSLGQRLEESMPLTTKAPVTNEENNETKYCPEADDVNRPSRESDEHFPFKATYDRISATIELIKFIRNLTATMKEITENIVNTFDNC</sequence>
<accession>A0A8S9ZCN0</accession>
<feature type="compositionally biased region" description="Basic and acidic residues" evidence="1">
    <location>
        <begin position="32"/>
        <end position="51"/>
    </location>
</feature>
<reference evidence="2" key="1">
    <citation type="submission" date="2019-07" db="EMBL/GenBank/DDBJ databases">
        <title>Annotation for the trematode Paragonimus miyazaki's.</title>
        <authorList>
            <person name="Choi Y.-J."/>
        </authorList>
    </citation>
    <scope>NUCLEOTIDE SEQUENCE</scope>
    <source>
        <strain evidence="2">Japan</strain>
    </source>
</reference>
<proteinExistence type="predicted"/>
<dbReference type="Proteomes" id="UP000822476">
    <property type="component" value="Unassembled WGS sequence"/>
</dbReference>
<gene>
    <name evidence="2" type="ORF">EG68_00500</name>
</gene>
<dbReference type="EMBL" id="JTDE01000134">
    <property type="protein sequence ID" value="KAF7262207.1"/>
    <property type="molecule type" value="Genomic_DNA"/>
</dbReference>
<evidence type="ECO:0000256" key="1">
    <source>
        <dbReference type="SAM" id="MobiDB-lite"/>
    </source>
</evidence>
<evidence type="ECO:0000313" key="3">
    <source>
        <dbReference type="Proteomes" id="UP000822476"/>
    </source>
</evidence>
<comment type="caution">
    <text evidence="2">The sequence shown here is derived from an EMBL/GenBank/DDBJ whole genome shotgun (WGS) entry which is preliminary data.</text>
</comment>
<protein>
    <submittedName>
        <fullName evidence="2">Uncharacterized protein</fullName>
    </submittedName>
</protein>